<feature type="signal peptide" evidence="1">
    <location>
        <begin position="1"/>
        <end position="21"/>
    </location>
</feature>
<dbReference type="EMBL" id="GBXM01014791">
    <property type="protein sequence ID" value="JAH93786.1"/>
    <property type="molecule type" value="Transcribed_RNA"/>
</dbReference>
<organism evidence="2">
    <name type="scientific">Anguilla anguilla</name>
    <name type="common">European freshwater eel</name>
    <name type="synonym">Muraena anguilla</name>
    <dbReference type="NCBI Taxonomy" id="7936"/>
    <lineage>
        <taxon>Eukaryota</taxon>
        <taxon>Metazoa</taxon>
        <taxon>Chordata</taxon>
        <taxon>Craniata</taxon>
        <taxon>Vertebrata</taxon>
        <taxon>Euteleostomi</taxon>
        <taxon>Actinopterygii</taxon>
        <taxon>Neopterygii</taxon>
        <taxon>Teleostei</taxon>
        <taxon>Anguilliformes</taxon>
        <taxon>Anguillidae</taxon>
        <taxon>Anguilla</taxon>
    </lineage>
</organism>
<evidence type="ECO:0000313" key="2">
    <source>
        <dbReference type="EMBL" id="JAH93786.1"/>
    </source>
</evidence>
<reference evidence="2" key="2">
    <citation type="journal article" date="2015" name="Fish Shellfish Immunol.">
        <title>Early steps in the European eel (Anguilla anguilla)-Vibrio vulnificus interaction in the gills: Role of the RtxA13 toxin.</title>
        <authorList>
            <person name="Callol A."/>
            <person name="Pajuelo D."/>
            <person name="Ebbesson L."/>
            <person name="Teles M."/>
            <person name="MacKenzie S."/>
            <person name="Amaro C."/>
        </authorList>
    </citation>
    <scope>NUCLEOTIDE SEQUENCE</scope>
</reference>
<reference evidence="2" key="1">
    <citation type="submission" date="2014-11" db="EMBL/GenBank/DDBJ databases">
        <authorList>
            <person name="Amaro Gonzalez C."/>
        </authorList>
    </citation>
    <scope>NUCLEOTIDE SEQUENCE</scope>
</reference>
<accession>A0A0E9WU46</accession>
<feature type="chain" id="PRO_5002434566" evidence="1">
    <location>
        <begin position="22"/>
        <end position="53"/>
    </location>
</feature>
<proteinExistence type="predicted"/>
<evidence type="ECO:0000256" key="1">
    <source>
        <dbReference type="SAM" id="SignalP"/>
    </source>
</evidence>
<dbReference type="AlphaFoldDB" id="A0A0E9WU46"/>
<keyword evidence="1" id="KW-0732">Signal</keyword>
<sequence>MAWFFCCYFSFHIYLNMLSLCFSSHSKLNKCIFGPESAVQTICNSNCWIGFQD</sequence>
<protein>
    <submittedName>
        <fullName evidence="2">Uncharacterized protein</fullName>
    </submittedName>
</protein>
<name>A0A0E9WU46_ANGAN</name>